<evidence type="ECO:0000313" key="2">
    <source>
        <dbReference type="Proteomes" id="UP001652662"/>
    </source>
</evidence>
<feature type="domain" description="Transmembrane protein family 132 fourth" evidence="1">
    <location>
        <begin position="35"/>
        <end position="82"/>
    </location>
</feature>
<dbReference type="PANTHER" id="PTHR13388">
    <property type="entry name" value="DETONATOR, ISOFORM E"/>
    <property type="match status" value="1"/>
</dbReference>
<sequence length="129" mass="14346">MGYANWPGQVACQPLELLMASRLLGTTWTKREDWDTEVLNTAILTGKAVSVPVKVVGVQEDGSVVDVSESVECRSADEDVIKHTGWQLRFAAETSGRQDLNLQNHLFSFKVLREPQVLSVRSFQKIPSC</sequence>
<reference evidence="3" key="1">
    <citation type="submission" date="2025-08" db="UniProtKB">
        <authorList>
            <consortium name="RefSeq"/>
        </authorList>
    </citation>
    <scope>IDENTIFICATION</scope>
    <source>
        <tissue evidence="3">Blood</tissue>
    </source>
</reference>
<dbReference type="InterPro" id="IPR031437">
    <property type="entry name" value="Ig_TMEM132_4th"/>
</dbReference>
<evidence type="ECO:0000259" key="1">
    <source>
        <dbReference type="Pfam" id="PF16070"/>
    </source>
</evidence>
<dbReference type="RefSeq" id="XP_070486427.1">
    <property type="nucleotide sequence ID" value="XM_070630326.1"/>
</dbReference>
<evidence type="ECO:0000313" key="3">
    <source>
        <dbReference type="RefSeq" id="XP_070486427.1"/>
    </source>
</evidence>
<organism evidence="2 3">
    <name type="scientific">Equus przewalskii</name>
    <name type="common">Przewalski's horse</name>
    <name type="synonym">Equus caballus przewalskii</name>
    <dbReference type="NCBI Taxonomy" id="9798"/>
    <lineage>
        <taxon>Eukaryota</taxon>
        <taxon>Metazoa</taxon>
        <taxon>Chordata</taxon>
        <taxon>Craniata</taxon>
        <taxon>Vertebrata</taxon>
        <taxon>Euteleostomi</taxon>
        <taxon>Mammalia</taxon>
        <taxon>Eutheria</taxon>
        <taxon>Laurasiatheria</taxon>
        <taxon>Perissodactyla</taxon>
        <taxon>Equidae</taxon>
        <taxon>Equus</taxon>
    </lineage>
</organism>
<dbReference type="PANTHER" id="PTHR13388:SF12">
    <property type="entry name" value="TRANSMEMBRANE PROTEIN 132B"/>
    <property type="match status" value="1"/>
</dbReference>
<dbReference type="Pfam" id="PF16070">
    <property type="entry name" value="Ig_TMEM132_4th"/>
    <property type="match status" value="1"/>
</dbReference>
<dbReference type="GeneID" id="139084909"/>
<name>A0ABM4QAF7_EQUPR</name>
<dbReference type="InterPro" id="IPR026307">
    <property type="entry name" value="TMEM132"/>
</dbReference>
<protein>
    <submittedName>
        <fullName evidence="3">Transmembrane protein 132E-like</fullName>
    </submittedName>
</protein>
<accession>A0ABM4QAF7</accession>
<dbReference type="Proteomes" id="UP001652662">
    <property type="component" value="Chromosome 7"/>
</dbReference>
<proteinExistence type="predicted"/>
<keyword evidence="2" id="KW-1185">Reference proteome</keyword>
<gene>
    <name evidence="3" type="primary">LOC139084909</name>
</gene>